<dbReference type="InterPro" id="IPR006645">
    <property type="entry name" value="NGN-like_dom"/>
</dbReference>
<organism evidence="3 4">
    <name type="scientific">Rhodopseudomonas palustris (strain DX-1)</name>
    <dbReference type="NCBI Taxonomy" id="652103"/>
    <lineage>
        <taxon>Bacteria</taxon>
        <taxon>Pseudomonadati</taxon>
        <taxon>Pseudomonadota</taxon>
        <taxon>Alphaproteobacteria</taxon>
        <taxon>Hyphomicrobiales</taxon>
        <taxon>Nitrobacteraceae</taxon>
        <taxon>Rhodopseudomonas</taxon>
    </lineage>
</organism>
<reference evidence="3" key="1">
    <citation type="submission" date="2010-12" db="EMBL/GenBank/DDBJ databases">
        <title>Complete sequence of Rhodopseudomonas palustris DX-1.</title>
        <authorList>
            <consortium name="US DOE Joint Genome Institute"/>
            <person name="Lucas S."/>
            <person name="Copeland A."/>
            <person name="Lapidus A."/>
            <person name="Cheng J.-F."/>
            <person name="Goodwin L."/>
            <person name="Pitluck S."/>
            <person name="Misra M."/>
            <person name="Chertkov O."/>
            <person name="Detter J.C."/>
            <person name="Han C."/>
            <person name="Tapia R."/>
            <person name="Land M."/>
            <person name="Hauser L."/>
            <person name="Kyrpides N."/>
            <person name="Ivanova N."/>
            <person name="Ovchinnikova G."/>
            <person name="Logan B."/>
            <person name="Oda Y."/>
            <person name="Harwood C."/>
            <person name="Woyke T."/>
        </authorList>
    </citation>
    <scope>NUCLEOTIDE SEQUENCE [LARGE SCALE GENOMIC DNA]</scope>
    <source>
        <strain evidence="3">DX-1</strain>
    </source>
</reference>
<dbReference type="KEGG" id="rpx:Rpdx1_2511"/>
<gene>
    <name evidence="3" type="ordered locus">Rpdx1_2511</name>
</gene>
<proteinExistence type="predicted"/>
<dbReference type="InterPro" id="IPR036735">
    <property type="entry name" value="NGN_dom_sf"/>
</dbReference>
<dbReference type="HOGENOM" id="CLU_1440062_0_0_5"/>
<feature type="domain" description="NusG-like N-terminal" evidence="2">
    <location>
        <begin position="28"/>
        <end position="110"/>
    </location>
</feature>
<dbReference type="Gene3D" id="3.30.70.940">
    <property type="entry name" value="NusG, N-terminal domain"/>
    <property type="match status" value="1"/>
</dbReference>
<dbReference type="AlphaFoldDB" id="E6VFL0"/>
<accession>E6VFL0</accession>
<name>E6VFL0_RHOPX</name>
<dbReference type="GO" id="GO:0006354">
    <property type="term" value="P:DNA-templated transcription elongation"/>
    <property type="evidence" value="ECO:0007669"/>
    <property type="project" value="InterPro"/>
</dbReference>
<dbReference type="SUPFAM" id="SSF82679">
    <property type="entry name" value="N-utilization substance G protein NusG, N-terminal domain"/>
    <property type="match status" value="1"/>
</dbReference>
<dbReference type="BioCyc" id="RPAL652103:RPDX1_RS12350-MONOMER"/>
<sequence length="188" mass="20690">MTNPLPRAEAWLCAIIDPLNPLTTVRRLQDELGLAPYLPMEWKSVAAGRGRRREVQVPLLIGYLLLPEAGGLAHGRYGDVLATRGVRGLLHYAGSQAPARLSDATVERLRAEERAADNKRQMRLLAAGRGEWQPGDEVWAEILPGRSLLARISAEKAPRGRIAILLGEEVLGRRAFAVEPKQLQRVAV</sequence>
<evidence type="ECO:0000313" key="4">
    <source>
        <dbReference type="Proteomes" id="UP000001402"/>
    </source>
</evidence>
<evidence type="ECO:0000259" key="2">
    <source>
        <dbReference type="Pfam" id="PF02357"/>
    </source>
</evidence>
<dbReference type="EMBL" id="CP002418">
    <property type="protein sequence ID" value="ADU44102.1"/>
    <property type="molecule type" value="Genomic_DNA"/>
</dbReference>
<dbReference type="Proteomes" id="UP000001402">
    <property type="component" value="Chromosome"/>
</dbReference>
<evidence type="ECO:0000313" key="3">
    <source>
        <dbReference type="EMBL" id="ADU44102.1"/>
    </source>
</evidence>
<evidence type="ECO:0000256" key="1">
    <source>
        <dbReference type="ARBA" id="ARBA00023163"/>
    </source>
</evidence>
<protein>
    <recommendedName>
        <fullName evidence="2">NusG-like N-terminal domain-containing protein</fullName>
    </recommendedName>
</protein>
<keyword evidence="1" id="KW-0804">Transcription</keyword>
<dbReference type="Pfam" id="PF02357">
    <property type="entry name" value="NusG"/>
    <property type="match status" value="1"/>
</dbReference>